<evidence type="ECO:0000256" key="1">
    <source>
        <dbReference type="ARBA" id="ARBA00004123"/>
    </source>
</evidence>
<evidence type="ECO:0000256" key="8">
    <source>
        <dbReference type="ARBA" id="ARBA00023306"/>
    </source>
</evidence>
<accession>A0A167W9E0</accession>
<keyword evidence="7" id="KW-0539">Nucleus</keyword>
<dbReference type="InterPro" id="IPR007128">
    <property type="entry name" value="PMF1/Nnf1"/>
</dbReference>
<dbReference type="VEuPathDB" id="FungiDB:AAP_04879"/>
<dbReference type="PANTHER" id="PTHR15459">
    <property type="entry name" value="POLYAMINE-MODULATED FACTOR 1"/>
    <property type="match status" value="1"/>
</dbReference>
<reference evidence="11 12" key="1">
    <citation type="journal article" date="2016" name="Genome Biol. Evol.">
        <title>Divergent and convergent evolution of fungal pathogenicity.</title>
        <authorList>
            <person name="Shang Y."/>
            <person name="Xiao G."/>
            <person name="Zheng P."/>
            <person name="Cen K."/>
            <person name="Zhan S."/>
            <person name="Wang C."/>
        </authorList>
    </citation>
    <scope>NUCLEOTIDE SEQUENCE [LARGE SCALE GENOMIC DNA]</scope>
    <source>
        <strain evidence="11 12">ARSEF 7405</strain>
    </source>
</reference>
<feature type="compositionally biased region" description="Polar residues" evidence="10">
    <location>
        <begin position="1"/>
        <end position="10"/>
    </location>
</feature>
<keyword evidence="9" id="KW-0137">Centromere</keyword>
<keyword evidence="3" id="KW-0158">Chromosome</keyword>
<comment type="caution">
    <text evidence="11">The sequence shown here is derived from an EMBL/GenBank/DDBJ whole genome shotgun (WGS) entry which is preliminary data.</text>
</comment>
<protein>
    <submittedName>
        <fullName evidence="11">Nnf1</fullName>
    </submittedName>
</protein>
<comment type="subcellular location">
    <subcellularLocation>
        <location evidence="2">Chromosome</location>
        <location evidence="2">Centromere</location>
        <location evidence="2">Kinetochore</location>
    </subcellularLocation>
    <subcellularLocation>
        <location evidence="1">Nucleus</location>
    </subcellularLocation>
</comment>
<dbReference type="OrthoDB" id="18453at2759"/>
<evidence type="ECO:0000313" key="11">
    <source>
        <dbReference type="EMBL" id="KZZ88556.1"/>
    </source>
</evidence>
<evidence type="ECO:0000256" key="7">
    <source>
        <dbReference type="ARBA" id="ARBA00023242"/>
    </source>
</evidence>
<dbReference type="EMBL" id="AZGZ01000025">
    <property type="protein sequence ID" value="KZZ88556.1"/>
    <property type="molecule type" value="Genomic_DNA"/>
</dbReference>
<feature type="region of interest" description="Disordered" evidence="10">
    <location>
        <begin position="1"/>
        <end position="42"/>
    </location>
</feature>
<dbReference type="PANTHER" id="PTHR15459:SF3">
    <property type="entry name" value="POLYAMINE-MODULATED FACTOR 1"/>
    <property type="match status" value="1"/>
</dbReference>
<feature type="compositionally biased region" description="Pro residues" evidence="10">
    <location>
        <begin position="20"/>
        <end position="37"/>
    </location>
</feature>
<dbReference type="GO" id="GO:0007059">
    <property type="term" value="P:chromosome segregation"/>
    <property type="evidence" value="ECO:0007669"/>
    <property type="project" value="TreeGrafter"/>
</dbReference>
<dbReference type="Proteomes" id="UP000242877">
    <property type="component" value="Unassembled WGS sequence"/>
</dbReference>
<dbReference type="AlphaFoldDB" id="A0A167W9E0"/>
<keyword evidence="5" id="KW-0498">Mitosis</keyword>
<keyword evidence="6" id="KW-0995">Kinetochore</keyword>
<evidence type="ECO:0000256" key="10">
    <source>
        <dbReference type="SAM" id="MobiDB-lite"/>
    </source>
</evidence>
<dbReference type="GO" id="GO:0051301">
    <property type="term" value="P:cell division"/>
    <property type="evidence" value="ECO:0007669"/>
    <property type="project" value="UniProtKB-KW"/>
</dbReference>
<evidence type="ECO:0000256" key="2">
    <source>
        <dbReference type="ARBA" id="ARBA00004629"/>
    </source>
</evidence>
<organism evidence="11 12">
    <name type="scientific">Ascosphaera apis ARSEF 7405</name>
    <dbReference type="NCBI Taxonomy" id="392613"/>
    <lineage>
        <taxon>Eukaryota</taxon>
        <taxon>Fungi</taxon>
        <taxon>Dikarya</taxon>
        <taxon>Ascomycota</taxon>
        <taxon>Pezizomycotina</taxon>
        <taxon>Eurotiomycetes</taxon>
        <taxon>Eurotiomycetidae</taxon>
        <taxon>Onygenales</taxon>
        <taxon>Ascosphaeraceae</taxon>
        <taxon>Ascosphaera</taxon>
    </lineage>
</organism>
<evidence type="ECO:0000256" key="9">
    <source>
        <dbReference type="ARBA" id="ARBA00023328"/>
    </source>
</evidence>
<evidence type="ECO:0000256" key="5">
    <source>
        <dbReference type="ARBA" id="ARBA00022776"/>
    </source>
</evidence>
<dbReference type="GO" id="GO:0000444">
    <property type="term" value="C:MIS12/MIND type complex"/>
    <property type="evidence" value="ECO:0007669"/>
    <property type="project" value="InterPro"/>
</dbReference>
<keyword evidence="12" id="KW-1185">Reference proteome</keyword>
<evidence type="ECO:0000256" key="6">
    <source>
        <dbReference type="ARBA" id="ARBA00022838"/>
    </source>
</evidence>
<name>A0A167W9E0_9EURO</name>
<keyword evidence="4" id="KW-0132">Cell division</keyword>
<evidence type="ECO:0000313" key="12">
    <source>
        <dbReference type="Proteomes" id="UP000242877"/>
    </source>
</evidence>
<gene>
    <name evidence="11" type="ORF">AAP_04879</name>
</gene>
<evidence type="ECO:0000256" key="3">
    <source>
        <dbReference type="ARBA" id="ARBA00022454"/>
    </source>
</evidence>
<dbReference type="Pfam" id="PF03980">
    <property type="entry name" value="Nnf1"/>
    <property type="match status" value="1"/>
</dbReference>
<dbReference type="GO" id="GO:0005634">
    <property type="term" value="C:nucleus"/>
    <property type="evidence" value="ECO:0007669"/>
    <property type="project" value="UniProtKB-SubCell"/>
</dbReference>
<keyword evidence="8" id="KW-0131">Cell cycle</keyword>
<sequence length="232" mass="25712">MSAPTSTGQNDQHRRRSEPPDQPEPSPRAPPPVPLTPGPRASRLQQVYAKALQSTLRANSYANFSACFPTPAKHASRSLESVWRQLNTKLEQSAQAEFEDILKERDAVRGLNELDRLVGEAKLRQKNGEGENPVPPHTLPPEELYKAHLAPYLIRTKAALDAQLKTAGDENVRLSETIQKQRQQIQTLLTSLDSVIDDLDAAAKATAQFDQDTKMRDEAEEVHAQVASMPPL</sequence>
<evidence type="ECO:0000256" key="4">
    <source>
        <dbReference type="ARBA" id="ARBA00022618"/>
    </source>
</evidence>
<proteinExistence type="predicted"/>